<comment type="caution">
    <text evidence="1">The sequence shown here is derived from an EMBL/GenBank/DDBJ whole genome shotgun (WGS) entry which is preliminary data.</text>
</comment>
<sequence length="99" mass="11154">MSDFESDKLIEKYGLERLLYHVRYCNEAGLFSDLDSYEDEFDIKDLSPSGHSFLSNIRKDANWEQTKNVAQKIGSFSLDALKNIASGVTTAAINHHLGL</sequence>
<organism evidence="1 2">
    <name type="scientific">Ligilactobacillus pobuzihii</name>
    <dbReference type="NCBI Taxonomy" id="449659"/>
    <lineage>
        <taxon>Bacteria</taxon>
        <taxon>Bacillati</taxon>
        <taxon>Bacillota</taxon>
        <taxon>Bacilli</taxon>
        <taxon>Lactobacillales</taxon>
        <taxon>Lactobacillaceae</taxon>
        <taxon>Ligilactobacillus</taxon>
    </lineage>
</organism>
<dbReference type="PATRIC" id="fig|449659.4.peg.1500"/>
<keyword evidence="2" id="KW-1185">Reference proteome</keyword>
<dbReference type="InterPro" id="IPR019650">
    <property type="entry name" value="DUF2513"/>
</dbReference>
<dbReference type="Proteomes" id="UP000051886">
    <property type="component" value="Unassembled WGS sequence"/>
</dbReference>
<dbReference type="AlphaFoldDB" id="A0A0R2LMC6"/>
<dbReference type="Pfam" id="PF10711">
    <property type="entry name" value="DUF2513"/>
    <property type="match status" value="1"/>
</dbReference>
<evidence type="ECO:0000313" key="2">
    <source>
        <dbReference type="Proteomes" id="UP000051886"/>
    </source>
</evidence>
<reference evidence="1 2" key="1">
    <citation type="journal article" date="2015" name="Genome Announc.">
        <title>Expanding the biotechnology potential of lactobacilli through comparative genomics of 213 strains and associated genera.</title>
        <authorList>
            <person name="Sun Z."/>
            <person name="Harris H.M."/>
            <person name="McCann A."/>
            <person name="Guo C."/>
            <person name="Argimon S."/>
            <person name="Zhang W."/>
            <person name="Yang X."/>
            <person name="Jeffery I.B."/>
            <person name="Cooney J.C."/>
            <person name="Kagawa T.F."/>
            <person name="Liu W."/>
            <person name="Song Y."/>
            <person name="Salvetti E."/>
            <person name="Wrobel A."/>
            <person name="Rasinkangas P."/>
            <person name="Parkhill J."/>
            <person name="Rea M.C."/>
            <person name="O'Sullivan O."/>
            <person name="Ritari J."/>
            <person name="Douillard F.P."/>
            <person name="Paul Ross R."/>
            <person name="Yang R."/>
            <person name="Briner A.E."/>
            <person name="Felis G.E."/>
            <person name="de Vos W.M."/>
            <person name="Barrangou R."/>
            <person name="Klaenhammer T.R."/>
            <person name="Caufield P.W."/>
            <person name="Cui Y."/>
            <person name="Zhang H."/>
            <person name="O'Toole P.W."/>
        </authorList>
    </citation>
    <scope>NUCLEOTIDE SEQUENCE [LARGE SCALE GENOMIC DNA]</scope>
    <source>
        <strain evidence="1 2">NBRC 103219</strain>
    </source>
</reference>
<gene>
    <name evidence="1" type="ORF">IV66_GL001479</name>
</gene>
<dbReference type="EMBL" id="JQCN01000031">
    <property type="protein sequence ID" value="KRN99476.1"/>
    <property type="molecule type" value="Genomic_DNA"/>
</dbReference>
<protein>
    <recommendedName>
        <fullName evidence="3">DUF2513 domain-containing protein</fullName>
    </recommendedName>
</protein>
<evidence type="ECO:0008006" key="3">
    <source>
        <dbReference type="Google" id="ProtNLM"/>
    </source>
</evidence>
<name>A0A0R2LMC6_9LACO</name>
<accession>A0A0R2LMC6</accession>
<proteinExistence type="predicted"/>
<evidence type="ECO:0000313" key="1">
    <source>
        <dbReference type="EMBL" id="KRN99476.1"/>
    </source>
</evidence>